<dbReference type="RefSeq" id="WP_235432437.1">
    <property type="nucleotide sequence ID" value="NZ_HF570958.1"/>
</dbReference>
<dbReference type="InterPro" id="IPR002591">
    <property type="entry name" value="Phosphodiest/P_Trfase"/>
</dbReference>
<feature type="transmembrane region" description="Helical" evidence="1">
    <location>
        <begin position="20"/>
        <end position="40"/>
    </location>
</feature>
<gene>
    <name evidence="2" type="ORF">BN12_1740010</name>
</gene>
<feature type="transmembrane region" description="Helical" evidence="1">
    <location>
        <begin position="72"/>
        <end position="96"/>
    </location>
</feature>
<keyword evidence="1" id="KW-0472">Membrane</keyword>
<feature type="transmembrane region" description="Helical" evidence="1">
    <location>
        <begin position="108"/>
        <end position="126"/>
    </location>
</feature>
<name>A0A077LWN0_9MICO</name>
<protein>
    <submittedName>
        <fullName evidence="2">Uncharacterized AP superfamily protein</fullName>
    </submittedName>
</protein>
<dbReference type="Proteomes" id="UP000035721">
    <property type="component" value="Unassembled WGS sequence"/>
</dbReference>
<evidence type="ECO:0000256" key="1">
    <source>
        <dbReference type="SAM" id="Phobius"/>
    </source>
</evidence>
<dbReference type="InterPro" id="IPR017850">
    <property type="entry name" value="Alkaline_phosphatase_core_sf"/>
</dbReference>
<keyword evidence="3" id="KW-1185">Reference proteome</keyword>
<evidence type="ECO:0000313" key="3">
    <source>
        <dbReference type="Proteomes" id="UP000035721"/>
    </source>
</evidence>
<organism evidence="2 3">
    <name type="scientific">Nostocoides japonicum T1-X7</name>
    <dbReference type="NCBI Taxonomy" id="1194083"/>
    <lineage>
        <taxon>Bacteria</taxon>
        <taxon>Bacillati</taxon>
        <taxon>Actinomycetota</taxon>
        <taxon>Actinomycetes</taxon>
        <taxon>Micrococcales</taxon>
        <taxon>Intrasporangiaceae</taxon>
        <taxon>Nostocoides</taxon>
    </lineage>
</organism>
<reference evidence="2 3" key="1">
    <citation type="journal article" date="2013" name="ISME J.">
        <title>A metabolic model for members of the genus Tetrasphaera involved in enhanced biological phosphorus removal.</title>
        <authorList>
            <person name="Kristiansen R."/>
            <person name="Nguyen H.T.T."/>
            <person name="Saunders A.M."/>
            <person name="Nielsen J.L."/>
            <person name="Wimmer R."/>
            <person name="Le V.Q."/>
            <person name="McIlroy S.J."/>
            <person name="Petrovski S."/>
            <person name="Seviour R.J."/>
            <person name="Calteau A."/>
            <person name="Nielsen K.L."/>
            <person name="Nielsen P.H."/>
        </authorList>
    </citation>
    <scope>NUCLEOTIDE SEQUENCE [LARGE SCALE GENOMIC DNA]</scope>
    <source>
        <strain evidence="2 3">T1-X7</strain>
    </source>
</reference>
<dbReference type="STRING" id="1194083.BN12_1740010"/>
<evidence type="ECO:0000313" key="2">
    <source>
        <dbReference type="EMBL" id="CCH77232.1"/>
    </source>
</evidence>
<dbReference type="Pfam" id="PF01663">
    <property type="entry name" value="Phosphodiest"/>
    <property type="match status" value="1"/>
</dbReference>
<comment type="caution">
    <text evidence="2">The sequence shown here is derived from an EMBL/GenBank/DDBJ whole genome shotgun (WGS) entry which is preliminary data.</text>
</comment>
<dbReference type="SUPFAM" id="SSF53649">
    <property type="entry name" value="Alkaline phosphatase-like"/>
    <property type="match status" value="1"/>
</dbReference>
<dbReference type="AlphaFoldDB" id="A0A077LWN0"/>
<keyword evidence="1" id="KW-1133">Transmembrane helix</keyword>
<dbReference type="EMBL" id="CAJB01000084">
    <property type="protein sequence ID" value="CCH77232.1"/>
    <property type="molecule type" value="Genomic_DNA"/>
</dbReference>
<keyword evidence="1" id="KW-0812">Transmembrane</keyword>
<sequence>MPRRVTRAGSTAMNVGDAVWSVVTTAVGLGVGIAVVDGVTSENIWTLLLFAGIIAFGVQFVAAPLLRAFARFGSAVLALLLGLVGQVVVVALALWLTPGLRSRSVGSVVAVIVIASVVMAVGRWLVGAADSSYVVGSAIQRGRRAARRRDAAAGGSQAHRKGVLYVMLDGVAPEVLRQAIASGQAPTLADWLRHGSHELTPWWVRVPCTTPASTAGLMHGDVSEVVAFRWWDRELGRLVVTNRPSDALLVEDRFVKGGGLLRDGGVAISTMFTGEADTSLCVMSRAGRIRGGLGPGEAFIPFFSSPFLLPRALVLTVGEMFKELYQRRRQRIRGVVPRVKRTGAYVLLRGVTNVLLRDLNLALIAEYMAKDAPAIFVDFVDYDEIAHHAGPERPESMRALEGLDTVLRHLDEVREAVHTDYRMVVVSDHGQSLGATFEQLAGASLADRVGRLVAVGGSETVSADAGEEYGPFNALISTFLRTASAKASGSVLGPDKQSSVPRAPEDAELPELAVIASGNLGMVWFPRIPPRPDLGALTSRWPDLLPGLLATPGVGLVMVADGDGAAVLGQEGIRRVGGSRDGEVTGSDPLAAYPPQAAADLHRVDGLTHCGDLVLVSTIGQFGQVHAFEGLVGSHGGLGGAQNHGILIHPTDFTLDEDLLDRPGGDPLQPLTFVGSDRVHEQLVRWRQRWGAGPSR</sequence>
<feature type="transmembrane region" description="Helical" evidence="1">
    <location>
        <begin position="47"/>
        <end position="66"/>
    </location>
</feature>
<accession>A0A077LWN0</accession>
<proteinExistence type="predicted"/>
<dbReference type="Gene3D" id="3.40.720.10">
    <property type="entry name" value="Alkaline Phosphatase, subunit A"/>
    <property type="match status" value="1"/>
</dbReference>